<dbReference type="PANTHER" id="PTHR22939:SF129">
    <property type="entry name" value="SERINE PROTEASE HTRA2, MITOCHONDRIAL"/>
    <property type="match status" value="1"/>
</dbReference>
<dbReference type="STRING" id="497964.CfE428DRAFT_2398"/>
<dbReference type="Gene3D" id="2.40.10.120">
    <property type="match status" value="1"/>
</dbReference>
<comment type="caution">
    <text evidence="7">The sequence shown here is derived from an EMBL/GenBank/DDBJ whole genome shotgun (WGS) entry which is preliminary data.</text>
</comment>
<dbReference type="InParanoid" id="B4D0E7"/>
<dbReference type="InterPro" id="IPR036034">
    <property type="entry name" value="PDZ_sf"/>
</dbReference>
<dbReference type="Pfam" id="PF13180">
    <property type="entry name" value="PDZ_2"/>
    <property type="match status" value="1"/>
</dbReference>
<dbReference type="InterPro" id="IPR009003">
    <property type="entry name" value="Peptidase_S1_PA"/>
</dbReference>
<feature type="signal peptide" evidence="5">
    <location>
        <begin position="1"/>
        <end position="20"/>
    </location>
</feature>
<evidence type="ECO:0000313" key="7">
    <source>
        <dbReference type="EMBL" id="EDY19809.1"/>
    </source>
</evidence>
<evidence type="ECO:0000313" key="8">
    <source>
        <dbReference type="Proteomes" id="UP000005824"/>
    </source>
</evidence>
<dbReference type="RefSeq" id="WP_006979723.1">
    <property type="nucleotide sequence ID" value="NZ_ABVL01000006.1"/>
</dbReference>
<dbReference type="InterPro" id="IPR001940">
    <property type="entry name" value="Peptidase_S1C"/>
</dbReference>
<evidence type="ECO:0000256" key="2">
    <source>
        <dbReference type="ARBA" id="ARBA00022670"/>
    </source>
</evidence>
<sequence precursor="true">MRLLLAIIAGSLLGGTPVFAADTADAAKANEPAITLDAIQRDVQAIFHKCRDAVVRIEAEDERGYLSGSGFFIDPNGMLYTSYTVGGESHDIHVSFNGAHYKAQRLVSDIRSGVAILKIEAETPFLTFGDSHQLSVASPVIAIGYPMDLPLTPVFGTVGGFELKYQGRFFATTHIRANLPVQRGEGGAPLVNSHGEVVGILISRLESGNGSFVLPIEAAEKVRKDFMRFHDVRPGWIGVRIKPLEEPVNGSTAEIEEVLPDAPAEKAGLHAGDVIVQVGNHQVSSPEDVLAASFFLTATDETTIRVARDGSEQDFSVMPVDPRPVPAAIPAPAATPAPAAIPAKADQ</sequence>
<feature type="region of interest" description="Disordered" evidence="4">
    <location>
        <begin position="327"/>
        <end position="347"/>
    </location>
</feature>
<dbReference type="Proteomes" id="UP000005824">
    <property type="component" value="Unassembled WGS sequence"/>
</dbReference>
<evidence type="ECO:0000256" key="3">
    <source>
        <dbReference type="ARBA" id="ARBA00022801"/>
    </source>
</evidence>
<dbReference type="GO" id="GO:0004252">
    <property type="term" value="F:serine-type endopeptidase activity"/>
    <property type="evidence" value="ECO:0007669"/>
    <property type="project" value="InterPro"/>
</dbReference>
<accession>B4D0E7</accession>
<keyword evidence="5" id="KW-0732">Signal</keyword>
<protein>
    <submittedName>
        <fullName evidence="7">PDZ/DHR/GLGF domain protein</fullName>
    </submittedName>
</protein>
<dbReference type="PROSITE" id="PS50106">
    <property type="entry name" value="PDZ"/>
    <property type="match status" value="1"/>
</dbReference>
<organism evidence="7 8">
    <name type="scientific">Chthoniobacter flavus Ellin428</name>
    <dbReference type="NCBI Taxonomy" id="497964"/>
    <lineage>
        <taxon>Bacteria</taxon>
        <taxon>Pseudomonadati</taxon>
        <taxon>Verrucomicrobiota</taxon>
        <taxon>Spartobacteria</taxon>
        <taxon>Chthoniobacterales</taxon>
        <taxon>Chthoniobacteraceae</taxon>
        <taxon>Chthoniobacter</taxon>
    </lineage>
</organism>
<dbReference type="SUPFAM" id="SSF50494">
    <property type="entry name" value="Trypsin-like serine proteases"/>
    <property type="match status" value="1"/>
</dbReference>
<dbReference type="Gene3D" id="2.30.42.10">
    <property type="match status" value="1"/>
</dbReference>
<dbReference type="eggNOG" id="COG0265">
    <property type="taxonomic scope" value="Bacteria"/>
</dbReference>
<dbReference type="GO" id="GO:0006508">
    <property type="term" value="P:proteolysis"/>
    <property type="evidence" value="ECO:0007669"/>
    <property type="project" value="UniProtKB-KW"/>
</dbReference>
<dbReference type="AlphaFoldDB" id="B4D0E7"/>
<evidence type="ECO:0000256" key="5">
    <source>
        <dbReference type="SAM" id="SignalP"/>
    </source>
</evidence>
<dbReference type="Pfam" id="PF13365">
    <property type="entry name" value="Trypsin_2"/>
    <property type="match status" value="1"/>
</dbReference>
<dbReference type="SUPFAM" id="SSF50156">
    <property type="entry name" value="PDZ domain-like"/>
    <property type="match status" value="1"/>
</dbReference>
<feature type="domain" description="PDZ" evidence="6">
    <location>
        <begin position="226"/>
        <end position="310"/>
    </location>
</feature>
<keyword evidence="8" id="KW-1185">Reference proteome</keyword>
<keyword evidence="2" id="KW-0645">Protease</keyword>
<evidence type="ECO:0000256" key="4">
    <source>
        <dbReference type="SAM" id="MobiDB-lite"/>
    </source>
</evidence>
<dbReference type="SMART" id="SM00228">
    <property type="entry name" value="PDZ"/>
    <property type="match status" value="1"/>
</dbReference>
<keyword evidence="3" id="KW-0378">Hydrolase</keyword>
<dbReference type="PRINTS" id="PR00834">
    <property type="entry name" value="PROTEASES2C"/>
</dbReference>
<dbReference type="InterPro" id="IPR001478">
    <property type="entry name" value="PDZ"/>
</dbReference>
<evidence type="ECO:0000256" key="1">
    <source>
        <dbReference type="ARBA" id="ARBA00010541"/>
    </source>
</evidence>
<dbReference type="PANTHER" id="PTHR22939">
    <property type="entry name" value="SERINE PROTEASE FAMILY S1C HTRA-RELATED"/>
    <property type="match status" value="1"/>
</dbReference>
<feature type="chain" id="PRO_5002800358" evidence="5">
    <location>
        <begin position="21"/>
        <end position="347"/>
    </location>
</feature>
<proteinExistence type="inferred from homology"/>
<dbReference type="EMBL" id="ABVL01000006">
    <property type="protein sequence ID" value="EDY19809.1"/>
    <property type="molecule type" value="Genomic_DNA"/>
</dbReference>
<name>B4D0E7_9BACT</name>
<comment type="similarity">
    <text evidence="1">Belongs to the peptidase S1C family.</text>
</comment>
<evidence type="ECO:0000259" key="6">
    <source>
        <dbReference type="PROSITE" id="PS50106"/>
    </source>
</evidence>
<reference evidence="7 8" key="1">
    <citation type="journal article" date="2011" name="J. Bacteriol.">
        <title>Genome sequence of Chthoniobacter flavus Ellin428, an aerobic heterotrophic soil bacterium.</title>
        <authorList>
            <person name="Kant R."/>
            <person name="van Passel M.W."/>
            <person name="Palva A."/>
            <person name="Lucas S."/>
            <person name="Lapidus A."/>
            <person name="Glavina Del Rio T."/>
            <person name="Dalin E."/>
            <person name="Tice H."/>
            <person name="Bruce D."/>
            <person name="Goodwin L."/>
            <person name="Pitluck S."/>
            <person name="Larimer F.W."/>
            <person name="Land M.L."/>
            <person name="Hauser L."/>
            <person name="Sangwan P."/>
            <person name="de Vos W.M."/>
            <person name="Janssen P.H."/>
            <person name="Smidt H."/>
        </authorList>
    </citation>
    <scope>NUCLEOTIDE SEQUENCE [LARGE SCALE GENOMIC DNA]</scope>
    <source>
        <strain evidence="7 8">Ellin428</strain>
    </source>
</reference>
<gene>
    <name evidence="7" type="ORF">CfE428DRAFT_2398</name>
</gene>
<feature type="compositionally biased region" description="Low complexity" evidence="4">
    <location>
        <begin position="336"/>
        <end position="347"/>
    </location>
</feature>